<dbReference type="GO" id="GO:0017025">
    <property type="term" value="F:TBP-class protein binding"/>
    <property type="evidence" value="ECO:0007669"/>
    <property type="project" value="TreeGrafter"/>
</dbReference>
<feature type="region of interest" description="Disordered" evidence="1">
    <location>
        <begin position="169"/>
        <end position="198"/>
    </location>
</feature>
<proteinExistence type="predicted"/>
<feature type="compositionally biased region" description="Low complexity" evidence="1">
    <location>
        <begin position="183"/>
        <end position="195"/>
    </location>
</feature>
<dbReference type="PANTHER" id="PTHR28244:SF1">
    <property type="entry name" value="RNA POLYMERASE I-SPECIFIC TRANSCRIPTION INITIATION FACTOR RRN11"/>
    <property type="match status" value="1"/>
</dbReference>
<dbReference type="GO" id="GO:0070860">
    <property type="term" value="C:RNA polymerase I core factor complex"/>
    <property type="evidence" value="ECO:0007669"/>
    <property type="project" value="TreeGrafter"/>
</dbReference>
<reference evidence="2 3" key="1">
    <citation type="journal article" date="2019" name="PLoS Genet.">
        <title>Convergent evolution of linked mating-type loci in basidiomycete fungi.</title>
        <authorList>
            <person name="Sun S."/>
            <person name="Coelho M.A."/>
            <person name="Heitman J."/>
            <person name="Nowrousian M."/>
        </authorList>
    </citation>
    <scope>NUCLEOTIDE SEQUENCE [LARGE SCALE GENOMIC DNA]</scope>
    <source>
        <strain evidence="2 3">CBS 4282</strain>
    </source>
</reference>
<evidence type="ECO:0000313" key="2">
    <source>
        <dbReference type="EMBL" id="TXT03875.1"/>
    </source>
</evidence>
<dbReference type="PANTHER" id="PTHR28244">
    <property type="entry name" value="RNA POLYMERASE I-SPECIFIC TRANSCRIPTION INITIATION FACTOR RRN11"/>
    <property type="match status" value="1"/>
</dbReference>
<comment type="caution">
    <text evidence="2">The sequence shown here is derived from an EMBL/GenBank/DDBJ whole genome shotgun (WGS) entry which is preliminary data.</text>
</comment>
<dbReference type="Pfam" id="PF04090">
    <property type="entry name" value="Rrn11"/>
    <property type="match status" value="1"/>
</dbReference>
<accession>A0A7D8UYH9</accession>
<dbReference type="Proteomes" id="UP000473826">
    <property type="component" value="Unassembled WGS sequence"/>
</dbReference>
<dbReference type="AlphaFoldDB" id="A0A7D8UYH9"/>
<dbReference type="InterPro" id="IPR053029">
    <property type="entry name" value="RNA_pol_I-specific_init_factor"/>
</dbReference>
<dbReference type="GO" id="GO:0001181">
    <property type="term" value="F:RNA polymerase I general transcription initiation factor activity"/>
    <property type="evidence" value="ECO:0007669"/>
    <property type="project" value="InterPro"/>
</dbReference>
<dbReference type="InterPro" id="IPR007224">
    <property type="entry name" value="TIF_Rrn11"/>
</dbReference>
<evidence type="ECO:0000313" key="3">
    <source>
        <dbReference type="Proteomes" id="UP000473826"/>
    </source>
</evidence>
<dbReference type="EMBL" id="QKWK01000018">
    <property type="protein sequence ID" value="TXT03875.1"/>
    <property type="molecule type" value="Genomic_DNA"/>
</dbReference>
<organism evidence="2 3">
    <name type="scientific">Vanrija humicola</name>
    <name type="common">Yeast</name>
    <name type="synonym">Cryptococcus humicola</name>
    <dbReference type="NCBI Taxonomy" id="5417"/>
    <lineage>
        <taxon>Eukaryota</taxon>
        <taxon>Fungi</taxon>
        <taxon>Dikarya</taxon>
        <taxon>Basidiomycota</taxon>
        <taxon>Agaricomycotina</taxon>
        <taxon>Tremellomycetes</taxon>
        <taxon>Trichosporonales</taxon>
        <taxon>Trichosporonaceae</taxon>
        <taxon>Vanrija</taxon>
    </lineage>
</organism>
<name>A0A7D8UYH9_VANHU</name>
<gene>
    <name evidence="2" type="ORF">VHUM_04298</name>
</gene>
<keyword evidence="3" id="KW-1185">Reference proteome</keyword>
<dbReference type="GO" id="GO:0001164">
    <property type="term" value="F:RNA polymerase I core promoter sequence-specific DNA binding"/>
    <property type="evidence" value="ECO:0007669"/>
    <property type="project" value="InterPro"/>
</dbReference>
<dbReference type="GO" id="GO:0042790">
    <property type="term" value="P:nucleolar large rRNA transcription by RNA polymerase I"/>
    <property type="evidence" value="ECO:0007669"/>
    <property type="project" value="TreeGrafter"/>
</dbReference>
<protein>
    <submittedName>
        <fullName evidence="2">Uncharacterized protein</fullName>
    </submittedName>
</protein>
<evidence type="ECO:0000256" key="1">
    <source>
        <dbReference type="SAM" id="MobiDB-lite"/>
    </source>
</evidence>
<dbReference type="OrthoDB" id="2159786at2759"/>
<sequence>MVGKYKFTPEPNDPDRPRTVRGAYIYNLVDCIYACILRGELDRARRAWGILVRCPDVNWKERWRWGLYLMTAETEAGAPAEVQTQTQQRTDAARWLKSLQISMPVEDRPAILAEIALYHIKGHRYRAALDELETYLTSYPYTVSASLHTYAGMICFYLAQPKALQGSEYEPQASAERKDRAASVESSSTATSVDSLGAHVPPPNAGLLSQARKWFDKAGKINPREQVALGFIAMVGGPRLPIV</sequence>